<feature type="region of interest" description="Disordered" evidence="11">
    <location>
        <begin position="83"/>
        <end position="118"/>
    </location>
</feature>
<comment type="similarity">
    <text evidence="2 10">Belongs to the 2-oxoacid dehydrogenase family.</text>
</comment>
<evidence type="ECO:0000256" key="10">
    <source>
        <dbReference type="RuleBase" id="RU003423"/>
    </source>
</evidence>
<feature type="domain" description="Lipoyl-binding" evidence="12">
    <location>
        <begin position="123"/>
        <end position="197"/>
    </location>
</feature>
<dbReference type="SUPFAM" id="SSF47005">
    <property type="entry name" value="Peripheral subunit-binding domain of 2-oxo acid dehydrogenase complex"/>
    <property type="match status" value="1"/>
</dbReference>
<dbReference type="Pfam" id="PF00198">
    <property type="entry name" value="2-oxoacid_dh"/>
    <property type="match status" value="1"/>
</dbReference>
<dbReference type="GO" id="GO:0031405">
    <property type="term" value="F:lipoic acid binding"/>
    <property type="evidence" value="ECO:0007669"/>
    <property type="project" value="TreeGrafter"/>
</dbReference>
<dbReference type="FunFam" id="4.10.320.10:FF:000003">
    <property type="entry name" value="Acetyltransferase component of pyruvate dehydrogenase complex"/>
    <property type="match status" value="1"/>
</dbReference>
<dbReference type="KEGG" id="tcd:AAIA72_08510"/>
<dbReference type="SUPFAM" id="SSF52777">
    <property type="entry name" value="CoA-dependent acyltransferases"/>
    <property type="match status" value="1"/>
</dbReference>
<dbReference type="RefSeq" id="WP_369599898.1">
    <property type="nucleotide sequence ID" value="NZ_CP154858.1"/>
</dbReference>
<evidence type="ECO:0000256" key="7">
    <source>
        <dbReference type="ARBA" id="ARBA00023315"/>
    </source>
</evidence>
<dbReference type="InterPro" id="IPR011053">
    <property type="entry name" value="Single_hybrid_motif"/>
</dbReference>
<dbReference type="PROSITE" id="PS00189">
    <property type="entry name" value="LIPOYL"/>
    <property type="match status" value="2"/>
</dbReference>
<dbReference type="PANTHER" id="PTHR43178:SF2">
    <property type="entry name" value="DIHYDROLIPOYLLYSINE-RESIDUE ACETYLTRANSFERASE COMPONENT OF PYRUVATE DEHYDROGENASE COMPLEX"/>
    <property type="match status" value="1"/>
</dbReference>
<dbReference type="InterPro" id="IPR000089">
    <property type="entry name" value="Biotin_lipoyl"/>
</dbReference>
<sequence length="558" mass="58281">MSIIEVTVPDIGGASDVEVIEVLVSPGDTVAEEDSIIVLESDKATMEVPSPHAGVVREVKVKVGDRVNEGDLVLVLETDATTAGDSSQAQAQAEPEAVAPASVPPSAPAEDKPAPAAAGEARIEVIRVPDIGGSKDVPVIELCVQPGDVVAEEDSLIVLESDKATMEVPSPVAGKVVRLLVNVDDKVNEGTPIAEIEVSGTAAEPASAPASQAAPAESPAPTAAPAAVPAAAPASAAPAAPASDADKEAIANASARKVHAGPAVRKLAREFGVDLTQVKGSGPKGRILKEDVQAFVKAGMQKLQSGSAPVGAGMGLPTVKLPDFSQFGPIDRRAMSKIHQVTADNMARSWLTVPHVTQFDEADITDLEDFRKAQKAAAERRGTKLTPLPFLLKACAYALKALPQFNVSLDMEKHEIIQKHYIHIGVAVDTPHGLMVPVIRDVDTKSIWELAEEALDLAAKAKDKKLKPAEMQGGCFTISSLGSVGGTAFTPIVNTPEVAILGVSRAQVKPVWNGKEFVPRLMLPLSLSYDHRAVNGADAARFTTLLGELLGDIRKLLL</sequence>
<evidence type="ECO:0000259" key="12">
    <source>
        <dbReference type="PROSITE" id="PS50968"/>
    </source>
</evidence>
<dbReference type="AlphaFoldDB" id="A0AB39US21"/>
<dbReference type="Pfam" id="PF02817">
    <property type="entry name" value="E3_binding"/>
    <property type="match status" value="1"/>
</dbReference>
<keyword evidence="5" id="KW-0677">Repeat</keyword>
<dbReference type="FunFam" id="3.30.559.10:FF:000004">
    <property type="entry name" value="Acetyltransferase component of pyruvate dehydrogenase complex"/>
    <property type="match status" value="1"/>
</dbReference>
<name>A0AB39US21_9GAMM</name>
<dbReference type="GO" id="GO:0005737">
    <property type="term" value="C:cytoplasm"/>
    <property type="evidence" value="ECO:0007669"/>
    <property type="project" value="TreeGrafter"/>
</dbReference>
<keyword evidence="7 10" id="KW-0012">Acyltransferase</keyword>
<evidence type="ECO:0000259" key="13">
    <source>
        <dbReference type="PROSITE" id="PS51826"/>
    </source>
</evidence>
<organism evidence="14">
    <name type="scientific">Thermohahella caldifontis</name>
    <dbReference type="NCBI Taxonomy" id="3142973"/>
    <lineage>
        <taxon>Bacteria</taxon>
        <taxon>Pseudomonadati</taxon>
        <taxon>Pseudomonadota</taxon>
        <taxon>Gammaproteobacteria</taxon>
        <taxon>Oceanospirillales</taxon>
        <taxon>Hahellaceae</taxon>
        <taxon>Thermohahella</taxon>
    </lineage>
</organism>
<dbReference type="Gene3D" id="4.10.320.10">
    <property type="entry name" value="E3-binding domain"/>
    <property type="match status" value="1"/>
</dbReference>
<feature type="domain" description="Lipoyl-binding" evidence="12">
    <location>
        <begin position="3"/>
        <end position="77"/>
    </location>
</feature>
<keyword evidence="4 10" id="KW-0808">Transferase</keyword>
<dbReference type="FunFam" id="2.40.50.100:FF:000009">
    <property type="entry name" value="Acetyltransferase component of pyruvate dehydrogenase complex"/>
    <property type="match status" value="1"/>
</dbReference>
<dbReference type="InterPro" id="IPR023213">
    <property type="entry name" value="CAT-like_dom_sf"/>
</dbReference>
<dbReference type="GO" id="GO:0004742">
    <property type="term" value="F:dihydrolipoyllysine-residue acetyltransferase activity"/>
    <property type="evidence" value="ECO:0007669"/>
    <property type="project" value="UniProtKB-EC"/>
</dbReference>
<dbReference type="PANTHER" id="PTHR43178">
    <property type="entry name" value="DIHYDROLIPOAMIDE ACETYLTRANSFERASE COMPONENT OF PYRUVATE DEHYDROGENASE COMPLEX"/>
    <property type="match status" value="1"/>
</dbReference>
<feature type="compositionally biased region" description="Low complexity" evidence="11">
    <location>
        <begin position="86"/>
        <end position="101"/>
    </location>
</feature>
<feature type="region of interest" description="Disordered" evidence="11">
    <location>
        <begin position="204"/>
        <end position="227"/>
    </location>
</feature>
<dbReference type="EMBL" id="CP154858">
    <property type="protein sequence ID" value="XDT70857.1"/>
    <property type="molecule type" value="Genomic_DNA"/>
</dbReference>
<proteinExistence type="inferred from homology"/>
<dbReference type="InterPro" id="IPR001078">
    <property type="entry name" value="2-oxoacid_DH_actylTfrase"/>
</dbReference>
<reference evidence="14" key="1">
    <citation type="submission" date="2024-05" db="EMBL/GenBank/DDBJ databases">
        <title>Genome sequencing of novel strain.</title>
        <authorList>
            <person name="Ganbat D."/>
            <person name="Ganbat S."/>
            <person name="Lee S.-J."/>
        </authorList>
    </citation>
    <scope>NUCLEOTIDE SEQUENCE</scope>
    <source>
        <strain evidence="14">SMD15-11</strain>
    </source>
</reference>
<dbReference type="CDD" id="cd06849">
    <property type="entry name" value="lipoyl_domain"/>
    <property type="match status" value="2"/>
</dbReference>
<dbReference type="SUPFAM" id="SSF51230">
    <property type="entry name" value="Single hybrid motif"/>
    <property type="match status" value="2"/>
</dbReference>
<comment type="catalytic activity">
    <reaction evidence="9">
        <text>N(6)-[(R)-dihydrolipoyl]-L-lysyl-[protein] + acetyl-CoA = N(6)-[(R)-S(8)-acetyldihydrolipoyl]-L-lysyl-[protein] + CoA</text>
        <dbReference type="Rhea" id="RHEA:17017"/>
        <dbReference type="Rhea" id="RHEA-COMP:10475"/>
        <dbReference type="Rhea" id="RHEA-COMP:10478"/>
        <dbReference type="ChEBI" id="CHEBI:57287"/>
        <dbReference type="ChEBI" id="CHEBI:57288"/>
        <dbReference type="ChEBI" id="CHEBI:83100"/>
        <dbReference type="ChEBI" id="CHEBI:83111"/>
        <dbReference type="EC" id="2.3.1.12"/>
    </reaction>
</comment>
<dbReference type="PROSITE" id="PS51826">
    <property type="entry name" value="PSBD"/>
    <property type="match status" value="1"/>
</dbReference>
<comment type="cofactor">
    <cofactor evidence="1 10">
        <name>(R)-lipoate</name>
        <dbReference type="ChEBI" id="CHEBI:83088"/>
    </cofactor>
</comment>
<dbReference type="PROSITE" id="PS50968">
    <property type="entry name" value="BIOTINYL_LIPOYL"/>
    <property type="match status" value="2"/>
</dbReference>
<dbReference type="InterPro" id="IPR004167">
    <property type="entry name" value="PSBD"/>
</dbReference>
<dbReference type="InterPro" id="IPR050743">
    <property type="entry name" value="2-oxoacid_DH_E2_comp"/>
</dbReference>
<evidence type="ECO:0000256" key="5">
    <source>
        <dbReference type="ARBA" id="ARBA00022737"/>
    </source>
</evidence>
<feature type="domain" description="Peripheral subunit-binding (PSBD)" evidence="13">
    <location>
        <begin position="259"/>
        <end position="296"/>
    </location>
</feature>
<evidence type="ECO:0000256" key="11">
    <source>
        <dbReference type="SAM" id="MobiDB-lite"/>
    </source>
</evidence>
<protein>
    <recommendedName>
        <fullName evidence="10">Dihydrolipoamide acetyltransferase component of pyruvate dehydrogenase complex</fullName>
        <ecNumber evidence="10">2.3.1.-</ecNumber>
    </recommendedName>
</protein>
<accession>A0AB39US21</accession>
<gene>
    <name evidence="14" type="primary">aceF</name>
    <name evidence="14" type="ORF">AAIA72_08510</name>
</gene>
<dbReference type="InterPro" id="IPR036625">
    <property type="entry name" value="E3-bd_dom_sf"/>
</dbReference>
<evidence type="ECO:0000256" key="2">
    <source>
        <dbReference type="ARBA" id="ARBA00007317"/>
    </source>
</evidence>
<comment type="function">
    <text evidence="8">The pyruvate dehydrogenase complex catalyzes the overall conversion of pyruvate to acetyl-CoA and CO(2). It contains multiple copies of three enzymatic components: pyruvate dehydrogenase (E1), dihydrolipoamide acetyltransferase (E2) and lipoamide dehydrogenase (E3).</text>
</comment>
<dbReference type="EC" id="2.3.1.-" evidence="10"/>
<dbReference type="Gene3D" id="3.30.559.10">
    <property type="entry name" value="Chloramphenicol acetyltransferase-like domain"/>
    <property type="match status" value="1"/>
</dbReference>
<dbReference type="GO" id="GO:0006086">
    <property type="term" value="P:pyruvate decarboxylation to acetyl-CoA"/>
    <property type="evidence" value="ECO:0007669"/>
    <property type="project" value="TreeGrafter"/>
</dbReference>
<dbReference type="Pfam" id="PF00364">
    <property type="entry name" value="Biotin_lipoyl"/>
    <property type="match status" value="2"/>
</dbReference>
<evidence type="ECO:0000256" key="4">
    <source>
        <dbReference type="ARBA" id="ARBA00022679"/>
    </source>
</evidence>
<evidence type="ECO:0000256" key="9">
    <source>
        <dbReference type="ARBA" id="ARBA00048370"/>
    </source>
</evidence>
<dbReference type="Gene3D" id="2.40.50.100">
    <property type="match status" value="2"/>
</dbReference>
<dbReference type="InterPro" id="IPR003016">
    <property type="entry name" value="2-oxoA_DH_lipoyl-BS"/>
</dbReference>
<evidence type="ECO:0000256" key="6">
    <source>
        <dbReference type="ARBA" id="ARBA00022823"/>
    </source>
</evidence>
<keyword evidence="6 10" id="KW-0450">Lipoyl</keyword>
<evidence type="ECO:0000313" key="14">
    <source>
        <dbReference type="EMBL" id="XDT70857.1"/>
    </source>
</evidence>
<comment type="subunit">
    <text evidence="3">Forms a 24-polypeptide structural core with octahedral symmetry.</text>
</comment>
<evidence type="ECO:0000256" key="1">
    <source>
        <dbReference type="ARBA" id="ARBA00001938"/>
    </source>
</evidence>
<evidence type="ECO:0000256" key="8">
    <source>
        <dbReference type="ARBA" id="ARBA00025211"/>
    </source>
</evidence>
<evidence type="ECO:0000256" key="3">
    <source>
        <dbReference type="ARBA" id="ARBA00011484"/>
    </source>
</evidence>